<evidence type="ECO:0000256" key="4">
    <source>
        <dbReference type="ARBA" id="ARBA00022272"/>
    </source>
</evidence>
<dbReference type="HOGENOM" id="CLU_076364_2_0_9"/>
<organism evidence="12 13">
    <name type="scientific">Thermaerobacter subterraneus DSM 13965</name>
    <dbReference type="NCBI Taxonomy" id="867903"/>
    <lineage>
        <taxon>Bacteria</taxon>
        <taxon>Bacillati</taxon>
        <taxon>Bacillota</taxon>
        <taxon>Clostridia</taxon>
        <taxon>Eubacteriales</taxon>
        <taxon>Clostridiales Family XVII. Incertae Sedis</taxon>
        <taxon>Thermaerobacter</taxon>
    </lineage>
</organism>
<evidence type="ECO:0000256" key="2">
    <source>
        <dbReference type="ARBA" id="ARBA00004664"/>
    </source>
</evidence>
<dbReference type="InterPro" id="IPR011060">
    <property type="entry name" value="RibuloseP-bd_barrel"/>
</dbReference>
<evidence type="ECO:0000313" key="13">
    <source>
        <dbReference type="Proteomes" id="UP000005710"/>
    </source>
</evidence>
<evidence type="ECO:0000256" key="6">
    <source>
        <dbReference type="ARBA" id="ARBA00022822"/>
    </source>
</evidence>
<dbReference type="Pfam" id="PF00697">
    <property type="entry name" value="PRAI"/>
    <property type="match status" value="2"/>
</dbReference>
<reference evidence="12" key="1">
    <citation type="submission" date="2010-10" db="EMBL/GenBank/DDBJ databases">
        <authorList>
            <consortium name="US DOE Joint Genome Institute (JGI-PGF)"/>
            <person name="Lucas S."/>
            <person name="Copeland A."/>
            <person name="Lapidus A."/>
            <person name="Bruce D."/>
            <person name="Goodwin L."/>
            <person name="Pitluck S."/>
            <person name="Kyrpides N."/>
            <person name="Mavromatis K."/>
            <person name="Detter J.C."/>
            <person name="Han C."/>
            <person name="Land M."/>
            <person name="Hauser L."/>
            <person name="Markowitz V."/>
            <person name="Cheng J.-F."/>
            <person name="Hugenholtz P."/>
            <person name="Woyke T."/>
            <person name="Wu D."/>
            <person name="Pukall R."/>
            <person name="Wahrenburg C."/>
            <person name="Brambilla E."/>
            <person name="Klenk H.-P."/>
            <person name="Eisen J.A."/>
        </authorList>
    </citation>
    <scope>NUCLEOTIDE SEQUENCE [LARGE SCALE GENOMIC DNA]</scope>
    <source>
        <strain evidence="12">DSM 13965</strain>
    </source>
</reference>
<dbReference type="PANTHER" id="PTHR42894:SF1">
    <property type="entry name" value="N-(5'-PHOSPHORIBOSYL)ANTHRANILATE ISOMERASE"/>
    <property type="match status" value="1"/>
</dbReference>
<comment type="pathway">
    <text evidence="2 9">Amino-acid biosynthesis; L-tryptophan biosynthesis; L-tryptophan from chorismate: step 3/5.</text>
</comment>
<evidence type="ECO:0000256" key="10">
    <source>
        <dbReference type="SAM" id="MobiDB-lite"/>
    </source>
</evidence>
<dbReference type="RefSeq" id="WP_006903686.1">
    <property type="nucleotide sequence ID" value="NZ_JH976535.1"/>
</dbReference>
<comment type="catalytic activity">
    <reaction evidence="1 9">
        <text>N-(5-phospho-beta-D-ribosyl)anthranilate = 1-(2-carboxyphenylamino)-1-deoxy-D-ribulose 5-phosphate</text>
        <dbReference type="Rhea" id="RHEA:21540"/>
        <dbReference type="ChEBI" id="CHEBI:18277"/>
        <dbReference type="ChEBI" id="CHEBI:58613"/>
        <dbReference type="EC" id="5.3.1.24"/>
    </reaction>
</comment>
<dbReference type="eggNOG" id="COG0135">
    <property type="taxonomic scope" value="Bacteria"/>
</dbReference>
<gene>
    <name evidence="9" type="primary">trpF</name>
    <name evidence="12" type="ORF">ThesuDRAFT_01417</name>
</gene>
<dbReference type="InterPro" id="IPR013785">
    <property type="entry name" value="Aldolase_TIM"/>
</dbReference>
<name>K6Q329_9FIRM</name>
<dbReference type="HAMAP" id="MF_00135">
    <property type="entry name" value="PRAI"/>
    <property type="match status" value="1"/>
</dbReference>
<keyword evidence="8 9" id="KW-0413">Isomerase</keyword>
<evidence type="ECO:0000256" key="9">
    <source>
        <dbReference type="HAMAP-Rule" id="MF_00135"/>
    </source>
</evidence>
<feature type="compositionally biased region" description="Basic and acidic residues" evidence="10">
    <location>
        <begin position="298"/>
        <end position="316"/>
    </location>
</feature>
<evidence type="ECO:0000256" key="3">
    <source>
        <dbReference type="ARBA" id="ARBA00012572"/>
    </source>
</evidence>
<comment type="similarity">
    <text evidence="9">Belongs to the TrpF family.</text>
</comment>
<protein>
    <recommendedName>
        <fullName evidence="4 9">N-(5'-phosphoribosyl)anthranilate isomerase</fullName>
        <shortName evidence="9">PRAI</shortName>
        <ecNumber evidence="3 9">5.3.1.24</ecNumber>
    </recommendedName>
</protein>
<dbReference type="AlphaFoldDB" id="K6Q329"/>
<dbReference type="Gene3D" id="3.20.20.70">
    <property type="entry name" value="Aldolase class I"/>
    <property type="match status" value="1"/>
</dbReference>
<dbReference type="CDD" id="cd00405">
    <property type="entry name" value="PRAI"/>
    <property type="match status" value="1"/>
</dbReference>
<dbReference type="Proteomes" id="UP000005710">
    <property type="component" value="Unassembled WGS sequence"/>
</dbReference>
<feature type="domain" description="N-(5'phosphoribosyl) anthranilate isomerase (PRAI)" evidence="11">
    <location>
        <begin position="79"/>
        <end position="133"/>
    </location>
</feature>
<comment type="caution">
    <text evidence="12">The sequence shown here is derived from an EMBL/GenBank/DDBJ whole genome shotgun (WGS) entry which is preliminary data.</text>
</comment>
<evidence type="ECO:0000256" key="8">
    <source>
        <dbReference type="ARBA" id="ARBA00023235"/>
    </source>
</evidence>
<feature type="compositionally biased region" description="Low complexity" evidence="10">
    <location>
        <begin position="182"/>
        <end position="193"/>
    </location>
</feature>
<keyword evidence="7 9" id="KW-0057">Aromatic amino acid biosynthesis</keyword>
<keyword evidence="13" id="KW-1185">Reference proteome</keyword>
<dbReference type="STRING" id="867903.ThesuDRAFT_01417"/>
<dbReference type="GO" id="GO:0004640">
    <property type="term" value="F:phosphoribosylanthranilate isomerase activity"/>
    <property type="evidence" value="ECO:0007669"/>
    <property type="project" value="UniProtKB-UniRule"/>
</dbReference>
<dbReference type="PANTHER" id="PTHR42894">
    <property type="entry name" value="N-(5'-PHOSPHORIBOSYL)ANTHRANILATE ISOMERASE"/>
    <property type="match status" value="1"/>
</dbReference>
<proteinExistence type="inferred from homology"/>
<dbReference type="EC" id="5.3.1.24" evidence="3 9"/>
<evidence type="ECO:0000259" key="11">
    <source>
        <dbReference type="Pfam" id="PF00697"/>
    </source>
</evidence>
<accession>K6Q329</accession>
<evidence type="ECO:0000313" key="12">
    <source>
        <dbReference type="EMBL" id="EKP95658.1"/>
    </source>
</evidence>
<feature type="region of interest" description="Disordered" evidence="10">
    <location>
        <begin position="292"/>
        <end position="316"/>
    </location>
</feature>
<dbReference type="UniPathway" id="UPA00035">
    <property type="reaction ID" value="UER00042"/>
</dbReference>
<sequence>MSTAGLWIKICGLRDAATARAALQAGADALGFVFAPSPRQVDPATVARIVAGLPRELPLERGPAGAGRAGSAGDFGPRPALVGVFVNASLAEILVVARQAGLTHVQLHGDEPEDLVAALQAEGLRVIRAVAAAARGAAGGTAAAAGRGAAVAHGTVAAASEATGTCSQDDPGETAGTGGAGHSSAAATTAGEGESPELQQALVTRADRVLLDAALPGQRGGTGQRADWAAAAWLARRRPLILAGGLNPENVAEAVRAVRPWGVDVSSGVERARGVKDPERIARFIAAARAAVGGGPEPVREKPPASHADKRWAGLR</sequence>
<evidence type="ECO:0000256" key="1">
    <source>
        <dbReference type="ARBA" id="ARBA00001164"/>
    </source>
</evidence>
<dbReference type="InterPro" id="IPR044643">
    <property type="entry name" value="TrpF_fam"/>
</dbReference>
<keyword evidence="6 9" id="KW-0822">Tryptophan biosynthesis</keyword>
<dbReference type="EMBL" id="AENY02000002">
    <property type="protein sequence ID" value="EKP95658.1"/>
    <property type="molecule type" value="Genomic_DNA"/>
</dbReference>
<evidence type="ECO:0000256" key="5">
    <source>
        <dbReference type="ARBA" id="ARBA00022605"/>
    </source>
</evidence>
<keyword evidence="5 9" id="KW-0028">Amino-acid biosynthesis</keyword>
<feature type="region of interest" description="Disordered" evidence="10">
    <location>
        <begin position="162"/>
        <end position="196"/>
    </location>
</feature>
<reference evidence="12" key="2">
    <citation type="submission" date="2012-10" db="EMBL/GenBank/DDBJ databases">
        <title>Improved high-quality draft of Thermaerobacter subterraneus C21, DSM 13965.</title>
        <authorList>
            <consortium name="DOE Joint Genome Institute"/>
            <person name="Eisen J."/>
            <person name="Huntemann M."/>
            <person name="Wei C.-L."/>
            <person name="Han J."/>
            <person name="Detter J.C."/>
            <person name="Han C."/>
            <person name="Tapia R."/>
            <person name="Chen A."/>
            <person name="Kyrpides N."/>
            <person name="Mavromatis K."/>
            <person name="Markowitz V."/>
            <person name="Szeto E."/>
            <person name="Ivanova N."/>
            <person name="Mikhailova N."/>
            <person name="Ovchinnikova G."/>
            <person name="Pagani I."/>
            <person name="Pati A."/>
            <person name="Goodwin L."/>
            <person name="Nordberg H.P."/>
            <person name="Cantor M.N."/>
            <person name="Hua S.X."/>
            <person name="Woyke T."/>
            <person name="Eisen J."/>
            <person name="Klenk H.-P."/>
        </authorList>
    </citation>
    <scope>NUCLEOTIDE SEQUENCE [LARGE SCALE GENOMIC DNA]</scope>
    <source>
        <strain evidence="12">DSM 13965</strain>
    </source>
</reference>
<dbReference type="GO" id="GO:0000162">
    <property type="term" value="P:L-tryptophan biosynthetic process"/>
    <property type="evidence" value="ECO:0007669"/>
    <property type="project" value="UniProtKB-UniRule"/>
</dbReference>
<feature type="domain" description="N-(5'phosphoribosyl) anthranilate isomerase (PRAI)" evidence="11">
    <location>
        <begin position="205"/>
        <end position="286"/>
    </location>
</feature>
<dbReference type="SUPFAM" id="SSF51366">
    <property type="entry name" value="Ribulose-phoshate binding barrel"/>
    <property type="match status" value="1"/>
</dbReference>
<evidence type="ECO:0000256" key="7">
    <source>
        <dbReference type="ARBA" id="ARBA00023141"/>
    </source>
</evidence>
<dbReference type="InterPro" id="IPR001240">
    <property type="entry name" value="PRAI_dom"/>
</dbReference>